<accession>A0A0P1EAS9</accession>
<dbReference type="OrthoDB" id="5914937at2"/>
<dbReference type="EMBL" id="CYPU01000011">
    <property type="protein sequence ID" value="CUH46501.1"/>
    <property type="molecule type" value="Genomic_DNA"/>
</dbReference>
<dbReference type="AlphaFoldDB" id="A0A0P1EAS9"/>
<evidence type="ECO:0000313" key="2">
    <source>
        <dbReference type="Proteomes" id="UP000050783"/>
    </source>
</evidence>
<organism evidence="1 2">
    <name type="scientific">Ruegeria atlantica</name>
    <dbReference type="NCBI Taxonomy" id="81569"/>
    <lineage>
        <taxon>Bacteria</taxon>
        <taxon>Pseudomonadati</taxon>
        <taxon>Pseudomonadota</taxon>
        <taxon>Alphaproteobacteria</taxon>
        <taxon>Rhodobacterales</taxon>
        <taxon>Roseobacteraceae</taxon>
        <taxon>Ruegeria</taxon>
    </lineage>
</organism>
<gene>
    <name evidence="1" type="ORF">RUA4292_00667</name>
</gene>
<dbReference type="Proteomes" id="UP000050783">
    <property type="component" value="Unassembled WGS sequence"/>
</dbReference>
<dbReference type="RefSeq" id="WP_058276287.1">
    <property type="nucleotide sequence ID" value="NZ_CYPU01000011.1"/>
</dbReference>
<reference evidence="1 2" key="1">
    <citation type="submission" date="2015-09" db="EMBL/GenBank/DDBJ databases">
        <authorList>
            <consortium name="Swine Surveillance"/>
        </authorList>
    </citation>
    <scope>NUCLEOTIDE SEQUENCE [LARGE SCALE GENOMIC DNA]</scope>
    <source>
        <strain evidence="1 2">CECT 4292</strain>
    </source>
</reference>
<protein>
    <recommendedName>
        <fullName evidence="3">DUF4380 domain-containing protein</fullName>
    </recommendedName>
</protein>
<sequence>MPDRWSVLQLQQGDLRLTLLPGIGGRLWDVSFHGRSLLFQNPDLDGFEVDDTRLADLPTRSPQFGFPLWGGEKTWIAPDASWENGAPFPVLDSGSYQITSRSSTRIDLTSAVCPLSHLSVSRRITLTSEKSWDIEHIVANHGTSSRLTGIWSVMMLNTPTKIGVEMDHPVFYPVFGSAEQMVATHGRSAVVDCSRLQEFKIGLPNPNSRTLVKCGTDGPLLMCSVPEPRQGDRFAHHYPFEVFNSGDYAYCEAEWHSPVRDLAPNETLSFRQMFRVLTDEDASQMPVRLKRYKEFLSCMS</sequence>
<evidence type="ECO:0000313" key="1">
    <source>
        <dbReference type="EMBL" id="CUH46501.1"/>
    </source>
</evidence>
<dbReference type="GeneID" id="55491959"/>
<name>A0A0P1EAS9_9RHOB</name>
<proteinExistence type="predicted"/>
<evidence type="ECO:0008006" key="3">
    <source>
        <dbReference type="Google" id="ProtNLM"/>
    </source>
</evidence>